<dbReference type="Pfam" id="PF14577">
    <property type="entry name" value="SEO_C"/>
    <property type="match status" value="1"/>
</dbReference>
<accession>A0AAV9A1Y8</accession>
<dbReference type="PANTHER" id="PTHR33232">
    <property type="entry name" value="PROTEIN SIEVE ELEMENT OCCLUSION B-LIKE"/>
    <property type="match status" value="1"/>
</dbReference>
<dbReference type="GO" id="GO:0010088">
    <property type="term" value="P:phloem development"/>
    <property type="evidence" value="ECO:0007669"/>
    <property type="project" value="InterPro"/>
</dbReference>
<reference evidence="3" key="2">
    <citation type="submission" date="2023-06" db="EMBL/GenBank/DDBJ databases">
        <authorList>
            <person name="Ma L."/>
            <person name="Liu K.-W."/>
            <person name="Li Z."/>
            <person name="Hsiao Y.-Y."/>
            <person name="Qi Y."/>
            <person name="Fu T."/>
            <person name="Tang G."/>
            <person name="Zhang D."/>
            <person name="Sun W.-H."/>
            <person name="Liu D.-K."/>
            <person name="Li Y."/>
            <person name="Chen G.-Z."/>
            <person name="Liu X.-D."/>
            <person name="Liao X.-Y."/>
            <person name="Jiang Y.-T."/>
            <person name="Yu X."/>
            <person name="Hao Y."/>
            <person name="Huang J."/>
            <person name="Zhao X.-W."/>
            <person name="Ke S."/>
            <person name="Chen Y.-Y."/>
            <person name="Wu W.-L."/>
            <person name="Hsu J.-L."/>
            <person name="Lin Y.-F."/>
            <person name="Huang M.-D."/>
            <person name="Li C.-Y."/>
            <person name="Huang L."/>
            <person name="Wang Z.-W."/>
            <person name="Zhao X."/>
            <person name="Zhong W.-Y."/>
            <person name="Peng D.-H."/>
            <person name="Ahmad S."/>
            <person name="Lan S."/>
            <person name="Zhang J.-S."/>
            <person name="Tsai W.-C."/>
            <person name="Van De Peer Y."/>
            <person name="Liu Z.-J."/>
        </authorList>
    </citation>
    <scope>NUCLEOTIDE SEQUENCE</scope>
    <source>
        <strain evidence="3">SCP</strain>
        <tissue evidence="3">Leaves</tissue>
    </source>
</reference>
<evidence type="ECO:0000259" key="1">
    <source>
        <dbReference type="Pfam" id="PF14576"/>
    </source>
</evidence>
<dbReference type="Pfam" id="PF14576">
    <property type="entry name" value="SEO_N"/>
    <property type="match status" value="1"/>
</dbReference>
<feature type="domain" description="Sieve element occlusion C-terminal" evidence="2">
    <location>
        <begin position="569"/>
        <end position="799"/>
    </location>
</feature>
<dbReference type="InterPro" id="IPR027942">
    <property type="entry name" value="SEO_N"/>
</dbReference>
<proteinExistence type="predicted"/>
<organism evidence="3 4">
    <name type="scientific">Acorus gramineus</name>
    <name type="common">Dwarf sweet flag</name>
    <dbReference type="NCBI Taxonomy" id="55184"/>
    <lineage>
        <taxon>Eukaryota</taxon>
        <taxon>Viridiplantae</taxon>
        <taxon>Streptophyta</taxon>
        <taxon>Embryophyta</taxon>
        <taxon>Tracheophyta</taxon>
        <taxon>Spermatophyta</taxon>
        <taxon>Magnoliopsida</taxon>
        <taxon>Liliopsida</taxon>
        <taxon>Acoraceae</taxon>
        <taxon>Acorus</taxon>
    </lineage>
</organism>
<name>A0AAV9A1Y8_ACOGR</name>
<dbReference type="AlphaFoldDB" id="A0AAV9A1Y8"/>
<dbReference type="EMBL" id="JAUJYN010000024">
    <property type="protein sequence ID" value="KAK1258163.1"/>
    <property type="molecule type" value="Genomic_DNA"/>
</dbReference>
<evidence type="ECO:0000313" key="4">
    <source>
        <dbReference type="Proteomes" id="UP001179952"/>
    </source>
</evidence>
<comment type="caution">
    <text evidence="3">The sequence shown here is derived from an EMBL/GenBank/DDBJ whole genome shotgun (WGS) entry which is preliminary data.</text>
</comment>
<feature type="domain" description="Sieve element occlusion N-terminal" evidence="1">
    <location>
        <begin position="122"/>
        <end position="405"/>
    </location>
</feature>
<keyword evidence="4" id="KW-1185">Reference proteome</keyword>
<evidence type="ECO:0000259" key="2">
    <source>
        <dbReference type="Pfam" id="PF14577"/>
    </source>
</evidence>
<reference evidence="3" key="1">
    <citation type="journal article" date="2023" name="Nat. Commun.">
        <title>Diploid and tetraploid genomes of Acorus and the evolution of monocots.</title>
        <authorList>
            <person name="Ma L."/>
            <person name="Liu K.W."/>
            <person name="Li Z."/>
            <person name="Hsiao Y.Y."/>
            <person name="Qi Y."/>
            <person name="Fu T."/>
            <person name="Tang G.D."/>
            <person name="Zhang D."/>
            <person name="Sun W.H."/>
            <person name="Liu D.K."/>
            <person name="Li Y."/>
            <person name="Chen G.Z."/>
            <person name="Liu X.D."/>
            <person name="Liao X.Y."/>
            <person name="Jiang Y.T."/>
            <person name="Yu X."/>
            <person name="Hao Y."/>
            <person name="Huang J."/>
            <person name="Zhao X.W."/>
            <person name="Ke S."/>
            <person name="Chen Y.Y."/>
            <person name="Wu W.L."/>
            <person name="Hsu J.L."/>
            <person name="Lin Y.F."/>
            <person name="Huang M.D."/>
            <person name="Li C.Y."/>
            <person name="Huang L."/>
            <person name="Wang Z.W."/>
            <person name="Zhao X."/>
            <person name="Zhong W.Y."/>
            <person name="Peng D.H."/>
            <person name="Ahmad S."/>
            <person name="Lan S."/>
            <person name="Zhang J.S."/>
            <person name="Tsai W.C."/>
            <person name="Van de Peer Y."/>
            <person name="Liu Z.J."/>
        </authorList>
    </citation>
    <scope>NUCLEOTIDE SEQUENCE</scope>
    <source>
        <strain evidence="3">SCP</strain>
    </source>
</reference>
<dbReference type="InterPro" id="IPR027944">
    <property type="entry name" value="SEO_C"/>
</dbReference>
<dbReference type="Proteomes" id="UP001179952">
    <property type="component" value="Unassembled WGS sequence"/>
</dbReference>
<dbReference type="PANTHER" id="PTHR33232:SF20">
    <property type="entry name" value="PROTEIN SIEVE ELEMENT OCCLUSION B-LIKE"/>
    <property type="match status" value="1"/>
</dbReference>
<sequence length="800" mass="90270">MYIYMYSSHAISSQSIPRSREFTSSYQMANLQSMTTGPSVIPTTHPSNPTGHSMGVHPLVPTGPSMPISAAPTMGSGSASMGAAVNPSMSAAAVVHPTVATAVTPHQKMQLIKSERHLFSSSDDSMVMRQIIATHSPDGRDIDTRPLLRVIEDVLHNATPTVIVATPPDMEVVGDRMQYAGTVGMLEALAYTIHRISCEISCKCTGGGDAHATTVVLFNQLSNYSWDAKVVLALAAFAVSYGEFWLTAQLYTVNPLAKSVAMLKQVPDILEHTDVLKPRFDALNNLIKSMLDVTKCIIEFKELPTQYISPDNSPMSTALTHIPTAVYWTIRSIVACASQIIGLIGLGHEYLSSTTEAWELSSLAHKVNNIHGHLTKQLSLCHNHIDEKKHIEAYQTLVRLFDTIHVDNMKILKALINNKEDLPLIEGLTKKRVSVDVLRRKIVILFISDLDISREELFILTQIYNDHLSTGKLERHYEMVWLPVLDKSAPWTNSKQEAFNRLVSDMPWCSLYHPTILDAAVIKYIKEVWRFDKKPMLVVLDSQGRLVCPNALHMMWIWGSLAYPFSSTREEALWRDETWRLELLVDEIDPLILKWIKEDRFICLYGGEDIDWIRRFTSAMHHVVQETRIPLEMVYVGKSNPRERVRRAVAVIAEEKLSGYWQDPVMMWFFWVRLESMLHSKMQAGRNIDNDPIMQEVMQMMSFDGSEEGWAVVSRGSAEIVKAHGRKIVDCLGKFEEWKGGVERDGLVHALTAALVPYETHEHCTRLILPGDTGRIQDNVICAECRKPMEKYILYRCCTD</sequence>
<evidence type="ECO:0000313" key="3">
    <source>
        <dbReference type="EMBL" id="KAK1258163.1"/>
    </source>
</evidence>
<gene>
    <name evidence="3" type="ORF">QJS04_geneDACA021699</name>
</gene>
<protein>
    <recommendedName>
        <fullName evidence="5">Protein SIEVE ELEMENT OCCLUSION B-like</fullName>
    </recommendedName>
</protein>
<dbReference type="InterPro" id="IPR039299">
    <property type="entry name" value="SEOA"/>
</dbReference>
<evidence type="ECO:0008006" key="5">
    <source>
        <dbReference type="Google" id="ProtNLM"/>
    </source>
</evidence>
<dbReference type="Gene3D" id="3.40.30.10">
    <property type="entry name" value="Glutaredoxin"/>
    <property type="match status" value="1"/>
</dbReference>